<feature type="non-terminal residue" evidence="2">
    <location>
        <position position="1"/>
    </location>
</feature>
<organism evidence="2 3">
    <name type="scientific">Saguinus oedipus</name>
    <name type="common">Cotton-top tamarin</name>
    <name type="synonym">Oedipomidas oedipus</name>
    <dbReference type="NCBI Taxonomy" id="9490"/>
    <lineage>
        <taxon>Eukaryota</taxon>
        <taxon>Metazoa</taxon>
        <taxon>Chordata</taxon>
        <taxon>Craniata</taxon>
        <taxon>Vertebrata</taxon>
        <taxon>Euteleostomi</taxon>
        <taxon>Mammalia</taxon>
        <taxon>Eutheria</taxon>
        <taxon>Euarchontoglires</taxon>
        <taxon>Primates</taxon>
        <taxon>Haplorrhini</taxon>
        <taxon>Platyrrhini</taxon>
        <taxon>Cebidae</taxon>
        <taxon>Callitrichinae</taxon>
        <taxon>Saguinus</taxon>
    </lineage>
</organism>
<name>A0ABQ9VDJ1_SAGOE</name>
<feature type="non-terminal residue" evidence="2">
    <location>
        <position position="74"/>
    </location>
</feature>
<keyword evidence="3" id="KW-1185">Reference proteome</keyword>
<sequence length="74" mass="7768">RQGSPNCAARETLEERRAPRRRGGCGPRDTICSRSDAAARQAGTMLRPPHTPAGARPAAPSCLPRAGRPPSLPA</sequence>
<proteinExistence type="predicted"/>
<dbReference type="EMBL" id="JASSZA010000007">
    <property type="protein sequence ID" value="KAK2106974.1"/>
    <property type="molecule type" value="Genomic_DNA"/>
</dbReference>
<gene>
    <name evidence="2" type="ORF">P7K49_016488</name>
</gene>
<feature type="region of interest" description="Disordered" evidence="1">
    <location>
        <begin position="1"/>
        <end position="74"/>
    </location>
</feature>
<dbReference type="Proteomes" id="UP001266305">
    <property type="component" value="Unassembled WGS sequence"/>
</dbReference>
<evidence type="ECO:0000313" key="2">
    <source>
        <dbReference type="EMBL" id="KAK2106974.1"/>
    </source>
</evidence>
<protein>
    <submittedName>
        <fullName evidence="2">Uncharacterized protein</fullName>
    </submittedName>
</protein>
<reference evidence="2 3" key="1">
    <citation type="submission" date="2023-05" db="EMBL/GenBank/DDBJ databases">
        <title>B98-5 Cell Line De Novo Hybrid Assembly: An Optical Mapping Approach.</title>
        <authorList>
            <person name="Kananen K."/>
            <person name="Auerbach J.A."/>
            <person name="Kautto E."/>
            <person name="Blachly J.S."/>
        </authorList>
    </citation>
    <scope>NUCLEOTIDE SEQUENCE [LARGE SCALE GENOMIC DNA]</scope>
    <source>
        <strain evidence="2">B95-8</strain>
        <tissue evidence="2">Cell line</tissue>
    </source>
</reference>
<evidence type="ECO:0000256" key="1">
    <source>
        <dbReference type="SAM" id="MobiDB-lite"/>
    </source>
</evidence>
<comment type="caution">
    <text evidence="2">The sequence shown here is derived from an EMBL/GenBank/DDBJ whole genome shotgun (WGS) entry which is preliminary data.</text>
</comment>
<accession>A0ABQ9VDJ1</accession>
<evidence type="ECO:0000313" key="3">
    <source>
        <dbReference type="Proteomes" id="UP001266305"/>
    </source>
</evidence>